<dbReference type="NCBIfam" id="TIGR00229">
    <property type="entry name" value="sensory_box"/>
    <property type="match status" value="1"/>
</dbReference>
<protein>
    <submittedName>
        <fullName evidence="4">GGDEF domain-containing protein</fullName>
    </submittedName>
</protein>
<dbReference type="AlphaFoldDB" id="A0A411WVA0"/>
<dbReference type="InterPro" id="IPR035965">
    <property type="entry name" value="PAS-like_dom_sf"/>
</dbReference>
<dbReference type="GO" id="GO:0003824">
    <property type="term" value="F:catalytic activity"/>
    <property type="evidence" value="ECO:0007669"/>
    <property type="project" value="UniProtKB-ARBA"/>
</dbReference>
<evidence type="ECO:0000313" key="5">
    <source>
        <dbReference type="Proteomes" id="UP000292307"/>
    </source>
</evidence>
<dbReference type="SMART" id="SM00267">
    <property type="entry name" value="GGDEF"/>
    <property type="match status" value="1"/>
</dbReference>
<dbReference type="Gene3D" id="3.30.70.270">
    <property type="match status" value="1"/>
</dbReference>
<name>A0A411WVA0_9BURK</name>
<evidence type="ECO:0000313" key="4">
    <source>
        <dbReference type="EMBL" id="QBI00721.1"/>
    </source>
</evidence>
<dbReference type="Proteomes" id="UP000628442">
    <property type="component" value="Unassembled WGS sequence"/>
</dbReference>
<dbReference type="EMBL" id="CP036401">
    <property type="protein sequence ID" value="QBI00721.1"/>
    <property type="molecule type" value="Genomic_DNA"/>
</dbReference>
<reference evidence="3" key="1">
    <citation type="journal article" date="2014" name="Int. J. Syst. Evol. Microbiol.">
        <title>Complete genome sequence of Corynebacterium casei LMG S-19264T (=DSM 44701T), isolated from a smear-ripened cheese.</title>
        <authorList>
            <consortium name="US DOE Joint Genome Institute (JGI-PGF)"/>
            <person name="Walter F."/>
            <person name="Albersmeier A."/>
            <person name="Kalinowski J."/>
            <person name="Ruckert C."/>
        </authorList>
    </citation>
    <scope>NUCLEOTIDE SEQUENCE</scope>
    <source>
        <strain evidence="3">KCTC 12343</strain>
    </source>
</reference>
<feature type="transmembrane region" description="Helical" evidence="1">
    <location>
        <begin position="284"/>
        <end position="305"/>
    </location>
</feature>
<dbReference type="InterPro" id="IPR043128">
    <property type="entry name" value="Rev_trsase/Diguanyl_cyclase"/>
</dbReference>
<dbReference type="CDD" id="cd00130">
    <property type="entry name" value="PAS"/>
    <property type="match status" value="1"/>
</dbReference>
<dbReference type="Proteomes" id="UP000292307">
    <property type="component" value="Chromosome"/>
</dbReference>
<reference evidence="3" key="3">
    <citation type="submission" date="2022-12" db="EMBL/GenBank/DDBJ databases">
        <authorList>
            <person name="Sun Q."/>
            <person name="Kim S."/>
        </authorList>
    </citation>
    <scope>NUCLEOTIDE SEQUENCE</scope>
    <source>
        <strain evidence="3">KCTC 12343</strain>
    </source>
</reference>
<keyword evidence="5" id="KW-1185">Reference proteome</keyword>
<feature type="domain" description="GGDEF" evidence="2">
    <location>
        <begin position="604"/>
        <end position="737"/>
    </location>
</feature>
<dbReference type="SUPFAM" id="SSF55073">
    <property type="entry name" value="Nucleotide cyclase"/>
    <property type="match status" value="1"/>
</dbReference>
<organism evidence="3 6">
    <name type="scientific">Pseudoduganella albidiflava</name>
    <dbReference type="NCBI Taxonomy" id="321983"/>
    <lineage>
        <taxon>Bacteria</taxon>
        <taxon>Pseudomonadati</taxon>
        <taxon>Pseudomonadota</taxon>
        <taxon>Betaproteobacteria</taxon>
        <taxon>Burkholderiales</taxon>
        <taxon>Oxalobacteraceae</taxon>
        <taxon>Telluria group</taxon>
        <taxon>Pseudoduganella</taxon>
    </lineage>
</organism>
<reference evidence="4 5" key="2">
    <citation type="submission" date="2019-02" db="EMBL/GenBank/DDBJ databases">
        <title>Draft Genome Sequences of Six Type Strains of the Genus Massilia.</title>
        <authorList>
            <person name="Miess H."/>
            <person name="Frediansyhah A."/>
            <person name="Gross H."/>
        </authorList>
    </citation>
    <scope>NUCLEOTIDE SEQUENCE [LARGE SCALE GENOMIC DNA]</scope>
    <source>
        <strain evidence="4 5">DSM 17472</strain>
    </source>
</reference>
<dbReference type="InterPro" id="IPR052155">
    <property type="entry name" value="Biofilm_reg_signaling"/>
</dbReference>
<keyword evidence="1" id="KW-0812">Transmembrane</keyword>
<dbReference type="InterPro" id="IPR013656">
    <property type="entry name" value="PAS_4"/>
</dbReference>
<evidence type="ECO:0000313" key="6">
    <source>
        <dbReference type="Proteomes" id="UP000628442"/>
    </source>
</evidence>
<evidence type="ECO:0000259" key="2">
    <source>
        <dbReference type="PROSITE" id="PS50887"/>
    </source>
</evidence>
<keyword evidence="1" id="KW-1133">Transmembrane helix</keyword>
<dbReference type="NCBIfam" id="TIGR00254">
    <property type="entry name" value="GGDEF"/>
    <property type="match status" value="1"/>
</dbReference>
<dbReference type="CDD" id="cd01949">
    <property type="entry name" value="GGDEF"/>
    <property type="match status" value="1"/>
</dbReference>
<dbReference type="Pfam" id="PF08448">
    <property type="entry name" value="PAS_4"/>
    <property type="match status" value="2"/>
</dbReference>
<dbReference type="PANTHER" id="PTHR44757">
    <property type="entry name" value="DIGUANYLATE CYCLASE DGCP"/>
    <property type="match status" value="1"/>
</dbReference>
<sequence>MSAWRELYRAALLPAFAAVVLAAMWAAVYWQVRQERAAARHEAVLQSHAQARTLAENTGFLLRQVEHATHLFKLKFEETEGALRVQDFGRRDGLLASLLPRRLALPVALYGADGRLAASLHGRFAAQAGAEGWFRALAGSHSDTAQFSNPAAGASHAWHIRIARRLDGAGGRFAGAVVILVDPALFVDDYDRLEPGPGGYVGLLSRDTGLSTNRIDERVFNDGTLAFSAARGDAAGGAEEAVARRPVDGTERIYAFRDMPRFALTAVVGHAKAHALARFERRRAIYVAAAAIASAVVLAFVAALMQQARRLRDSTQAAHEAQRQLRAAADASLDAVFLLKACREACGGDFILVDVNERGAAILGHPRAALLGHRIGALVPAWRAEGFLDKYRRVLDTGQPLEEEFETRTGTPRWLQHQIVAIDDGVAVTTRDITARKQAELASRQQQARLRMLADMMPAMIAYVDTDEVYRFQNLVYEQEFTRMGVQAIGRRARDIIGERRYASLQPWVRRVLAGETVAFEEVEDAQPDGSARSFEVRYIPQWDDEHGAVVGFHVVRTDVTALRREKQHLLRLSTIDALTGLTNRAGFMDRLGAAMEHSRANGSLMAVMYMDIDRFKPVNDTHGHAVGDALLKAFAGRLTHALRDTDTVARLGGDEFTVILERLHRCEDAERTAAKLVAAVAAPFDLDGVRADISTSIGVAFYAGGDLDAAGLLARADALLYEAKQAGRNTFRTGGTLAGLQPGAVA</sequence>
<evidence type="ECO:0000256" key="1">
    <source>
        <dbReference type="SAM" id="Phobius"/>
    </source>
</evidence>
<evidence type="ECO:0000313" key="3">
    <source>
        <dbReference type="EMBL" id="GGY31136.1"/>
    </source>
</evidence>
<dbReference type="InterPro" id="IPR000014">
    <property type="entry name" value="PAS"/>
</dbReference>
<dbReference type="PROSITE" id="PS50887">
    <property type="entry name" value="GGDEF"/>
    <property type="match status" value="1"/>
</dbReference>
<dbReference type="FunFam" id="3.30.70.270:FF:000001">
    <property type="entry name" value="Diguanylate cyclase domain protein"/>
    <property type="match status" value="1"/>
</dbReference>
<dbReference type="InterPro" id="IPR000160">
    <property type="entry name" value="GGDEF_dom"/>
</dbReference>
<dbReference type="PANTHER" id="PTHR44757:SF2">
    <property type="entry name" value="BIOFILM ARCHITECTURE MAINTENANCE PROTEIN MBAA"/>
    <property type="match status" value="1"/>
</dbReference>
<dbReference type="InterPro" id="IPR029787">
    <property type="entry name" value="Nucleotide_cyclase"/>
</dbReference>
<proteinExistence type="predicted"/>
<dbReference type="RefSeq" id="WP_131144852.1">
    <property type="nucleotide sequence ID" value="NZ_BMWV01000002.1"/>
</dbReference>
<keyword evidence="1" id="KW-0472">Membrane</keyword>
<dbReference type="EMBL" id="BMWV01000002">
    <property type="protein sequence ID" value="GGY31136.1"/>
    <property type="molecule type" value="Genomic_DNA"/>
</dbReference>
<dbReference type="OrthoDB" id="5571399at2"/>
<accession>A0A411WVA0</accession>
<dbReference type="Gene3D" id="3.30.450.20">
    <property type="entry name" value="PAS domain"/>
    <property type="match status" value="4"/>
</dbReference>
<dbReference type="SUPFAM" id="SSF55785">
    <property type="entry name" value="PYP-like sensor domain (PAS domain)"/>
    <property type="match status" value="2"/>
</dbReference>
<dbReference type="Pfam" id="PF00990">
    <property type="entry name" value="GGDEF"/>
    <property type="match status" value="1"/>
</dbReference>
<gene>
    <name evidence="4" type="ORF">EYF70_07540</name>
    <name evidence="3" type="ORF">GCM10007387_11390</name>
</gene>